<keyword evidence="2" id="KW-1185">Reference proteome</keyword>
<dbReference type="InterPro" id="IPR023214">
    <property type="entry name" value="HAD_sf"/>
</dbReference>
<dbReference type="EMBL" id="OU466859">
    <property type="protein sequence ID" value="CAH2051928.1"/>
    <property type="molecule type" value="Genomic_DNA"/>
</dbReference>
<evidence type="ECO:0000313" key="2">
    <source>
        <dbReference type="Proteomes" id="UP000836841"/>
    </source>
</evidence>
<name>A0AAU9RV10_THLAR</name>
<dbReference type="InterPro" id="IPR036412">
    <property type="entry name" value="HAD-like_sf"/>
</dbReference>
<reference evidence="1 2" key="1">
    <citation type="submission" date="2022-03" db="EMBL/GenBank/DDBJ databases">
        <authorList>
            <person name="Nunn A."/>
            <person name="Chopra R."/>
            <person name="Nunn A."/>
            <person name="Contreras Garrido A."/>
        </authorList>
    </citation>
    <scope>NUCLEOTIDE SEQUENCE [LARGE SCALE GENOMIC DNA]</scope>
</reference>
<proteinExistence type="predicted"/>
<dbReference type="Proteomes" id="UP000836841">
    <property type="component" value="Chromosome 3"/>
</dbReference>
<sequence length="175" mass="19818">YVDDARPFWQYIDDARPFRQYIVSASTGCSDSQYFEEFYRYFTTEQAWKLCDPEAEKVFKAIKKAGVKVAILSNFNTRLRPLIRALRCKDWFYAVAVSAEVEAEKSNPTIFLKACCDAWLWGSEVTSFKQVAQRRVKNMQEGEVGVGCTTNCSKDSVVKDDSSKIIGIASSLSAD</sequence>
<dbReference type="Gene3D" id="3.40.50.1000">
    <property type="entry name" value="HAD superfamily/HAD-like"/>
    <property type="match status" value="1"/>
</dbReference>
<evidence type="ECO:0008006" key="3">
    <source>
        <dbReference type="Google" id="ProtNLM"/>
    </source>
</evidence>
<dbReference type="PANTHER" id="PTHR46649:SF4">
    <property type="entry name" value="HALOACID DEHALOGENASE-LIKE HYDROLASE (HAD) SUPERFAMILY PROTEIN"/>
    <property type="match status" value="1"/>
</dbReference>
<gene>
    <name evidence="1" type="ORF">TAV2_LOCUS11548</name>
</gene>
<dbReference type="SUPFAM" id="SSF56784">
    <property type="entry name" value="HAD-like"/>
    <property type="match status" value="1"/>
</dbReference>
<organism evidence="1 2">
    <name type="scientific">Thlaspi arvense</name>
    <name type="common">Field penny-cress</name>
    <dbReference type="NCBI Taxonomy" id="13288"/>
    <lineage>
        <taxon>Eukaryota</taxon>
        <taxon>Viridiplantae</taxon>
        <taxon>Streptophyta</taxon>
        <taxon>Embryophyta</taxon>
        <taxon>Tracheophyta</taxon>
        <taxon>Spermatophyta</taxon>
        <taxon>Magnoliopsida</taxon>
        <taxon>eudicotyledons</taxon>
        <taxon>Gunneridae</taxon>
        <taxon>Pentapetalae</taxon>
        <taxon>rosids</taxon>
        <taxon>malvids</taxon>
        <taxon>Brassicales</taxon>
        <taxon>Brassicaceae</taxon>
        <taxon>Thlaspideae</taxon>
        <taxon>Thlaspi</taxon>
    </lineage>
</organism>
<protein>
    <recommendedName>
        <fullName evidence="3">Haloacid dehalogenase-like hydrolase superfamily protein</fullName>
    </recommendedName>
</protein>
<dbReference type="Pfam" id="PF00702">
    <property type="entry name" value="Hydrolase"/>
    <property type="match status" value="1"/>
</dbReference>
<evidence type="ECO:0000313" key="1">
    <source>
        <dbReference type="EMBL" id="CAH2051928.1"/>
    </source>
</evidence>
<feature type="non-terminal residue" evidence="1">
    <location>
        <position position="1"/>
    </location>
</feature>
<dbReference type="AlphaFoldDB" id="A0AAU9RV10"/>
<dbReference type="PANTHER" id="PTHR46649">
    <property type="match status" value="1"/>
</dbReference>
<accession>A0AAU9RV10</accession>